<name>A0A918S6Z3_9HYPH</name>
<sequence length="143" mass="16010">MRTTPDRIRHAISFEIIGLITSTPLGALVFDKPILDIGVVALVGASVATVWNYLFNLGFDHALARRTGSTQKTIGLRVLHAIGFEAGLLALLLPFVAWYLDVSLWQALTMDIAFALYYVVYAFIFNWAYDRLFPLPEWQAAPH</sequence>
<feature type="transmembrane region" description="Helical" evidence="1">
    <location>
        <begin position="12"/>
        <end position="30"/>
    </location>
</feature>
<dbReference type="InterPro" id="IPR058208">
    <property type="entry name" value="PACE"/>
</dbReference>
<evidence type="ECO:0000313" key="3">
    <source>
        <dbReference type="EMBL" id="GHA25911.1"/>
    </source>
</evidence>
<dbReference type="NCBIfam" id="NF033664">
    <property type="entry name" value="PACE_transport"/>
    <property type="match status" value="1"/>
</dbReference>
<organism evidence="3 4">
    <name type="scientific">Devosia pacifica</name>
    <dbReference type="NCBI Taxonomy" id="1335967"/>
    <lineage>
        <taxon>Bacteria</taxon>
        <taxon>Pseudomonadati</taxon>
        <taxon>Pseudomonadota</taxon>
        <taxon>Alphaproteobacteria</taxon>
        <taxon>Hyphomicrobiales</taxon>
        <taxon>Devosiaceae</taxon>
        <taxon>Devosia</taxon>
    </lineage>
</organism>
<keyword evidence="1" id="KW-0472">Membrane</keyword>
<feature type="transmembrane region" description="Helical" evidence="1">
    <location>
        <begin position="36"/>
        <end position="55"/>
    </location>
</feature>
<feature type="domain" description="Chlorhexidine efflux transporter" evidence="2">
    <location>
        <begin position="72"/>
        <end position="134"/>
    </location>
</feature>
<reference evidence="3" key="2">
    <citation type="submission" date="2020-09" db="EMBL/GenBank/DDBJ databases">
        <authorList>
            <person name="Sun Q."/>
            <person name="Kim S."/>
        </authorList>
    </citation>
    <scope>NUCLEOTIDE SEQUENCE</scope>
    <source>
        <strain evidence="3">KCTC 32437</strain>
    </source>
</reference>
<comment type="caution">
    <text evidence="3">The sequence shown here is derived from an EMBL/GenBank/DDBJ whole genome shotgun (WGS) entry which is preliminary data.</text>
</comment>
<dbReference type="Pfam" id="PF05232">
    <property type="entry name" value="BTP"/>
    <property type="match status" value="2"/>
</dbReference>
<dbReference type="AlphaFoldDB" id="A0A918S6Z3"/>
<protein>
    <submittedName>
        <fullName evidence="3">Membrane protein</fullName>
    </submittedName>
</protein>
<evidence type="ECO:0000313" key="4">
    <source>
        <dbReference type="Proteomes" id="UP000646579"/>
    </source>
</evidence>
<dbReference type="EMBL" id="BMZE01000002">
    <property type="protein sequence ID" value="GHA25911.1"/>
    <property type="molecule type" value="Genomic_DNA"/>
</dbReference>
<feature type="transmembrane region" description="Helical" evidence="1">
    <location>
        <begin position="76"/>
        <end position="100"/>
    </location>
</feature>
<dbReference type="RefSeq" id="WP_189425722.1">
    <property type="nucleotide sequence ID" value="NZ_BMZE01000002.1"/>
</dbReference>
<reference evidence="3" key="1">
    <citation type="journal article" date="2014" name="Int. J. Syst. Evol. Microbiol.">
        <title>Complete genome sequence of Corynebacterium casei LMG S-19264T (=DSM 44701T), isolated from a smear-ripened cheese.</title>
        <authorList>
            <consortium name="US DOE Joint Genome Institute (JGI-PGF)"/>
            <person name="Walter F."/>
            <person name="Albersmeier A."/>
            <person name="Kalinowski J."/>
            <person name="Ruckert C."/>
        </authorList>
    </citation>
    <scope>NUCLEOTIDE SEQUENCE</scope>
    <source>
        <strain evidence="3">KCTC 32437</strain>
    </source>
</reference>
<dbReference type="Proteomes" id="UP000646579">
    <property type="component" value="Unassembled WGS sequence"/>
</dbReference>
<keyword evidence="4" id="KW-1185">Reference proteome</keyword>
<accession>A0A918S6Z3</accession>
<dbReference type="InterPro" id="IPR007896">
    <property type="entry name" value="BTP_bacteria"/>
</dbReference>
<proteinExistence type="predicted"/>
<feature type="transmembrane region" description="Helical" evidence="1">
    <location>
        <begin position="112"/>
        <end position="129"/>
    </location>
</feature>
<feature type="domain" description="Chlorhexidine efflux transporter" evidence="2">
    <location>
        <begin position="2"/>
        <end position="65"/>
    </location>
</feature>
<keyword evidence="1" id="KW-1133">Transmembrane helix</keyword>
<gene>
    <name evidence="3" type="ORF">GCM10007989_22010</name>
</gene>
<evidence type="ECO:0000259" key="2">
    <source>
        <dbReference type="Pfam" id="PF05232"/>
    </source>
</evidence>
<evidence type="ECO:0000256" key="1">
    <source>
        <dbReference type="SAM" id="Phobius"/>
    </source>
</evidence>
<keyword evidence="1" id="KW-0812">Transmembrane</keyword>